<sequence>MVDPYPLAVQTAVLLPGGPWGAVPDSDRGVCLTHHDGRRIRIEAARRTGYVVVHPVYPDTSFTLTTAHRPVTEFRGDRSAQALARVIVTKLLPAYDETYPKVLARNAQRAQEIAADRARADRLLALMPDAGIVRDDPSFIVEHDGPDLVRAQAHLLCNGIANVTLRYIDAATTEAVLAAYAAHVARRPSP</sequence>
<proteinExistence type="predicted"/>
<keyword evidence="1" id="KW-0614">Plasmid</keyword>
<geneLocation type="plasmid" evidence="1 2">
    <name>p1</name>
</geneLocation>
<organism evidence="1 2">
    <name type="scientific">Streptomyces citrinus</name>
    <dbReference type="NCBI Taxonomy" id="3118173"/>
    <lineage>
        <taxon>Bacteria</taxon>
        <taxon>Bacillati</taxon>
        <taxon>Actinomycetota</taxon>
        <taxon>Actinomycetes</taxon>
        <taxon>Kitasatosporales</taxon>
        <taxon>Streptomycetaceae</taxon>
        <taxon>Streptomyces</taxon>
    </lineage>
</organism>
<keyword evidence="2" id="KW-1185">Reference proteome</keyword>
<dbReference type="Proteomes" id="UP001432251">
    <property type="component" value="Plasmid p1"/>
</dbReference>
<dbReference type="EMBL" id="CP146023">
    <property type="protein sequence ID" value="WWQ69609.1"/>
    <property type="molecule type" value="Genomic_DNA"/>
</dbReference>
<gene>
    <name evidence="1" type="ORF">V2W30_41345</name>
</gene>
<evidence type="ECO:0000313" key="2">
    <source>
        <dbReference type="Proteomes" id="UP001432251"/>
    </source>
</evidence>
<name>A0ACD5AQW5_9ACTN</name>
<protein>
    <submittedName>
        <fullName evidence="1">Uncharacterized protein</fullName>
    </submittedName>
</protein>
<accession>A0ACD5AQW5</accession>
<reference evidence="1" key="1">
    <citation type="journal article" date="2025" name="Int. J. Syst. Evol. Microbiol.">
        <title>Streptomyces citrinus sp. nov., with yellow diffusible pigment.</title>
        <authorList>
            <person name="He Y."/>
            <person name="Yang E."/>
            <person name="Xu J."/>
            <person name="Sun Y."/>
            <person name="Sun L."/>
        </authorList>
    </citation>
    <scope>NUCLEOTIDE SEQUENCE</scope>
    <source>
        <strain evidence="1">Q6</strain>
    </source>
</reference>
<evidence type="ECO:0000313" key="1">
    <source>
        <dbReference type="EMBL" id="WWQ69609.1"/>
    </source>
</evidence>